<dbReference type="AlphaFoldDB" id="A0A2X3EYM7"/>
<organism evidence="1 2">
    <name type="scientific">Klebsiella pneumoniae</name>
    <dbReference type="NCBI Taxonomy" id="573"/>
    <lineage>
        <taxon>Bacteria</taxon>
        <taxon>Pseudomonadati</taxon>
        <taxon>Pseudomonadota</taxon>
        <taxon>Gammaproteobacteria</taxon>
        <taxon>Enterobacterales</taxon>
        <taxon>Enterobacteriaceae</taxon>
        <taxon>Klebsiella/Raoultella group</taxon>
        <taxon>Klebsiella</taxon>
        <taxon>Klebsiella pneumoniae complex</taxon>
    </lineage>
</organism>
<dbReference type="EMBL" id="UAWQ01000005">
    <property type="protein sequence ID" value="SQC41391.1"/>
    <property type="molecule type" value="Genomic_DNA"/>
</dbReference>
<name>A0A2X3EYM7_KLEPN</name>
<accession>A0A2X3EYM7</accession>
<gene>
    <name evidence="1" type="ORF">NCTC13465_00631</name>
</gene>
<reference evidence="1 2" key="1">
    <citation type="submission" date="2018-06" db="EMBL/GenBank/DDBJ databases">
        <authorList>
            <consortium name="Pathogen Informatics"/>
            <person name="Doyle S."/>
        </authorList>
    </citation>
    <scope>NUCLEOTIDE SEQUENCE [LARGE SCALE GENOMIC DNA]</scope>
    <source>
        <strain evidence="1 2">NCTC13465</strain>
    </source>
</reference>
<proteinExistence type="predicted"/>
<evidence type="ECO:0000313" key="2">
    <source>
        <dbReference type="Proteomes" id="UP000251721"/>
    </source>
</evidence>
<protein>
    <submittedName>
        <fullName evidence="1">Uncharacterized protein</fullName>
    </submittedName>
</protein>
<evidence type="ECO:0000313" key="1">
    <source>
        <dbReference type="EMBL" id="SQC41391.1"/>
    </source>
</evidence>
<sequence length="36" mass="4290">MSSFSIEAGESINFSKQPAFKTFQRSLIDPRFRRFY</sequence>
<dbReference type="Proteomes" id="UP000251721">
    <property type="component" value="Unassembled WGS sequence"/>
</dbReference>